<protein>
    <submittedName>
        <fullName evidence="2">Uncharacterized protein</fullName>
    </submittedName>
</protein>
<dbReference type="Proteomes" id="UP000019376">
    <property type="component" value="Unassembled WGS sequence"/>
</dbReference>
<evidence type="ECO:0000313" key="2">
    <source>
        <dbReference type="EMBL" id="EPS34549.1"/>
    </source>
</evidence>
<dbReference type="OrthoDB" id="5339332at2759"/>
<dbReference type="eggNOG" id="ENOG502SSMU">
    <property type="taxonomic scope" value="Eukaryota"/>
</dbReference>
<dbReference type="STRING" id="933388.S7ZVT3"/>
<reference evidence="2 3" key="1">
    <citation type="journal article" date="2013" name="PLoS ONE">
        <title>Genomic and secretomic analyses reveal unique features of the lignocellulolytic enzyme system of Penicillium decumbens.</title>
        <authorList>
            <person name="Liu G."/>
            <person name="Zhang L."/>
            <person name="Wei X."/>
            <person name="Zou G."/>
            <person name="Qin Y."/>
            <person name="Ma L."/>
            <person name="Li J."/>
            <person name="Zheng H."/>
            <person name="Wang S."/>
            <person name="Wang C."/>
            <person name="Xun L."/>
            <person name="Zhao G.-P."/>
            <person name="Zhou Z."/>
            <person name="Qu Y."/>
        </authorList>
    </citation>
    <scope>NUCLEOTIDE SEQUENCE [LARGE SCALE GENOMIC DNA]</scope>
    <source>
        <strain evidence="3">114-2 / CGMCC 5302</strain>
    </source>
</reference>
<dbReference type="AlphaFoldDB" id="S7ZVT3"/>
<dbReference type="PhylomeDB" id="S7ZVT3"/>
<dbReference type="HOGENOM" id="CLU_052850_0_0_1"/>
<organism evidence="2 3">
    <name type="scientific">Penicillium oxalicum (strain 114-2 / CGMCC 5302)</name>
    <name type="common">Penicillium decumbens</name>
    <dbReference type="NCBI Taxonomy" id="933388"/>
    <lineage>
        <taxon>Eukaryota</taxon>
        <taxon>Fungi</taxon>
        <taxon>Dikarya</taxon>
        <taxon>Ascomycota</taxon>
        <taxon>Pezizomycotina</taxon>
        <taxon>Eurotiomycetes</taxon>
        <taxon>Eurotiomycetidae</taxon>
        <taxon>Eurotiales</taxon>
        <taxon>Aspergillaceae</taxon>
        <taxon>Penicillium</taxon>
    </lineage>
</organism>
<keyword evidence="3" id="KW-1185">Reference proteome</keyword>
<gene>
    <name evidence="2" type="ORF">PDE_09513</name>
</gene>
<feature type="region of interest" description="Disordered" evidence="1">
    <location>
        <begin position="79"/>
        <end position="104"/>
    </location>
</feature>
<feature type="region of interest" description="Disordered" evidence="1">
    <location>
        <begin position="1"/>
        <end position="44"/>
    </location>
</feature>
<feature type="region of interest" description="Disordered" evidence="1">
    <location>
        <begin position="135"/>
        <end position="157"/>
    </location>
</feature>
<feature type="compositionally biased region" description="Pro residues" evidence="1">
    <location>
        <begin position="142"/>
        <end position="153"/>
    </location>
</feature>
<feature type="compositionally biased region" description="Basic and acidic residues" evidence="1">
    <location>
        <begin position="1"/>
        <end position="12"/>
    </location>
</feature>
<dbReference type="EMBL" id="KB644415">
    <property type="protein sequence ID" value="EPS34549.1"/>
    <property type="molecule type" value="Genomic_DNA"/>
</dbReference>
<name>S7ZVT3_PENO1</name>
<sequence>MERDHDAAHQDGPRLPSSSSPRREWSRRFPAHTSMPESSCDSNPICGSTWRQYESFPEIESMFDEEFTTSRETQVDHQLVATQDGMGSGSDPNATQPSVGPSQPVLVRAFTSDENRVSKSKSSIVSPRRLFPFFRSQSSPSSAPPPPPNPPFPSDKDFSIDNILLAIDREIGDTLDSIAEICGRSKLSLANEYGSHIAPLGEIRASSVGGLRPVDEASSNDEQRAADGSAIGLEGDSHISESRERHPLTFFHYVENGRYAGAALESNGSSPAFPAAHPANLPEHSLLAARPVELTLPAILEYPASVGTSSRSLLGHHDLSGHPGLSQQDMSTPAIVSEVYLDAQDNERCRDGGSKVSPSACHFDSAPISDSWTTTGVIRSLLGWLKSTGGGAEPNARSDLKSAEDYLRDMLRQATQERTSMPATSSDFQG</sequence>
<accession>S7ZVT3</accession>
<evidence type="ECO:0000313" key="3">
    <source>
        <dbReference type="Proteomes" id="UP000019376"/>
    </source>
</evidence>
<feature type="region of interest" description="Disordered" evidence="1">
    <location>
        <begin position="211"/>
        <end position="240"/>
    </location>
</feature>
<evidence type="ECO:0000256" key="1">
    <source>
        <dbReference type="SAM" id="MobiDB-lite"/>
    </source>
</evidence>
<feature type="compositionally biased region" description="Polar residues" evidence="1">
    <location>
        <begin position="90"/>
        <end position="101"/>
    </location>
</feature>
<proteinExistence type="predicted"/>
<feature type="compositionally biased region" description="Polar residues" evidence="1">
    <location>
        <begin position="35"/>
        <end position="44"/>
    </location>
</feature>